<keyword evidence="10" id="KW-1185">Reference proteome</keyword>
<gene>
    <name evidence="9" type="ORF">PPENT_87.1.T0370184</name>
</gene>
<dbReference type="InterPro" id="IPR005821">
    <property type="entry name" value="Ion_trans_dom"/>
</dbReference>
<dbReference type="InterPro" id="IPR013662">
    <property type="entry name" value="RIH_assoc-dom"/>
</dbReference>
<feature type="domain" description="Ion transport" evidence="6">
    <location>
        <begin position="2861"/>
        <end position="3030"/>
    </location>
</feature>
<dbReference type="InterPro" id="IPR015925">
    <property type="entry name" value="Ryanodine_IP3_receptor"/>
</dbReference>
<evidence type="ECO:0000313" key="10">
    <source>
        <dbReference type="Proteomes" id="UP000689195"/>
    </source>
</evidence>
<dbReference type="OrthoDB" id="313236at2759"/>
<evidence type="ECO:0000256" key="3">
    <source>
        <dbReference type="ARBA" id="ARBA00022989"/>
    </source>
</evidence>
<name>A0A8S1UB42_9CILI</name>
<dbReference type="Pfam" id="PF08709">
    <property type="entry name" value="Ins145_P3_rec"/>
    <property type="match status" value="1"/>
</dbReference>
<accession>A0A8S1UB42</accession>
<dbReference type="Proteomes" id="UP000689195">
    <property type="component" value="Unassembled WGS sequence"/>
</dbReference>
<feature type="transmembrane region" description="Helical" evidence="5">
    <location>
        <begin position="2874"/>
        <end position="2900"/>
    </location>
</feature>
<feature type="transmembrane region" description="Helical" evidence="5">
    <location>
        <begin position="2727"/>
        <end position="2749"/>
    </location>
</feature>
<keyword evidence="4 5" id="KW-0472">Membrane</keyword>
<evidence type="ECO:0008006" key="11">
    <source>
        <dbReference type="Google" id="ProtNLM"/>
    </source>
</evidence>
<feature type="domain" description="Inositol 1,4,5-trisphosphate/ryanodine receptor" evidence="8">
    <location>
        <begin position="45"/>
        <end position="293"/>
    </location>
</feature>
<feature type="transmembrane region" description="Helical" evidence="5">
    <location>
        <begin position="2921"/>
        <end position="2940"/>
    </location>
</feature>
<organism evidence="9 10">
    <name type="scientific">Paramecium pentaurelia</name>
    <dbReference type="NCBI Taxonomy" id="43138"/>
    <lineage>
        <taxon>Eukaryota</taxon>
        <taxon>Sar</taxon>
        <taxon>Alveolata</taxon>
        <taxon>Ciliophora</taxon>
        <taxon>Intramacronucleata</taxon>
        <taxon>Oligohymenophorea</taxon>
        <taxon>Peniculida</taxon>
        <taxon>Parameciidae</taxon>
        <taxon>Paramecium</taxon>
    </lineage>
</organism>
<sequence length="3127" mass="371009">MIDISSIPNMRNQYQNGADNIMAQTHNFNPVTQNVDNLKNQKRNFNLKIGDIIYFKSYLSDDFKGVISGDGIASNKLECVQILGKNKLQDIQSQKSLQFKVGSLSFQKCLFQIITGKKYLYQNQYKLQREKPVDSIRDIAVDETYQNELDKWTSDYDQKLEEFQKKCDEEINENERLYYHLYGSNIVYGQEIQLLHIYSGCKLSLNSDVLAKENCCRELSLEEKSNQYSNFRILSMNSVKNIGEPILYGDQIIVQNCSQSQWNLSVQMPSDNVYKKDGLEVNASEQTYPLKISSYIDNKTEEEINKQQIKGKYLQSGDVLTIKNRYLGGYLCIKRIRRITDELDKKELIINDSETNINYSINQYYFDVDKIRNEKINQMYQLYVDTTQEADENLNCLWQIQHVDSLIYQKSTYESVFLIRHVCTGLFLQITNNGVGLTYDGLKMECQFNLKSKKQSIDPISYSETCKIQSAITMSVDNYIAKESVVLVCQDENKVAVQRKSQKQNIEKATFLLKSTSQELQKISLRINSLQEYLIQFYLFLQNWGIVKPMQKNQEEKRKYEYYEAFNNQKLLFDQILQLFQTLDNLKIYLTNEGNPQSNEQQQSNQKTVMDNDIINLLFAILRLCNCMIYGNLKDNTNIIQDKSPQKIAKMKLDPTITQSKKINCIQEIYSVLSLCVQSNPETSYYVLSLEMNKESILDFLLQQLKYQREHVSNLIKEIVRYTDMSDTKTSLKKWVNELQPITEENIEDQALYIEILSLMMIDPYENPNSFCQDSCRRLLFGSKNQSDQSFPFSKALIALNIYEENQNYYPYVLFSPKREKATLLQLSHQFGENNPTFCQLYLRFVEKQIKNSQRFQEKRPPLVDVTIDFFTTETLKENQLVRQEDYKKVVPIFLKYENYLMNVMDLYSSLCKGRNQKSIKCLMKNCFLNEKFLEICLKRQKKIKTELRFERTLIELFCNLYLDIDPLIKISQFDNKCYLNDDLDQFDIQNQSGIYFYEKNASKQLKRNEEYKKFLNSKEAKAEHQYLKFYASKMLSRKQINDVRIYYLEIFTQIAYPDHFKVLEFNNNIFQPLKLNIEQNNIDYKRLANYQLKYFLGIMQIIKNSINLGYNFLDENQRIFSILPNIFVALILQQRQDSNIYKFKDNESFESNLLNLNQSIENNLWVTTYLPTAQQLQEQRKYKHKNQDNGRKQFDQVIKQDIQFQRNWILQFLIWTFQYCDDELLKMKIYLEGLQILKIFSLLKLNLQILDFLFSKQQINESKFNSPSSRELDQFDFNEIQNSNQEDQIKRQKTLAQKTIFNVFKEPDGNRFSALLFCCLLSSEKRNKLNEDLLEILIQNFQAPKNSINEIKEVEIIDDLMELKYFSIINGNSNTVQIISPKEAQIQTKRAIKFIQNTNRKINSQKFISSFDQLKLYQQKIIQQFEQFFKQNSQEVQYLKSFQNIVRNAGVHLEFLQFLVKPKSVCSSPDIVQFYKRLILFFEYFTKDNETNIAILAQKEYLYKLLDIIQIDQLGAEDQYYIPIKVTKLVVQLISTIPICEHDNFIMNVFRRIKKLGDELMKSQEFFMKAFSLKDEIIERKITPRKQDQDAVAYFSLIQYLRILRCLTKTFEIPAQQSYVNKHLILSNILKNQFLRILLEPINYYSKILVPESAQEQQNDNLHYYRIKLHAQLIILITQCCQQYRLGIQEMQRIILYEQLKSILLHSNSEYIVKRAYLQCIFELYINKVKERDFSNDTVENDEVRDILSRIIIPELDQKQIFKFLEGLAKLINLDQNKKVTQRDLREQIQRQKRSYFENRLSIDTGSDKELGILRDCSEFWTYLRKDGIIHFLVYTYDEMKDRIDMENPENSSLSDEYAIIKQNVQKIKEIFNVLERDFRVKKEDLDLDDYRELIISIEEIIPQRKISKFGKNFRIGFLQGKNTDQLLFDKYDTLQADQIGEKKIQEQDNVQKIENQFRRNFKIYLVRYKVNIQQFCNFIEKDASELNDQEKLRKIIKTCNIYKQYIQLEDIQNIYQQDVARIKNQESVQNRNKIFVDWELFKQAMREQFERKFNTNLITSQQIQTYQRQQENLDCLKKDFQLATIRLIAKYYKKLGGQLELNGNLISEDAQIELMIKSLEKQQTNLFSLDNLKDFLKKCQEIFLNKEIYLIKLCRIFLQLKRPTQDEIDSLIEAKDEESKLEIREKKEIYIKFQRAMADGQLDILALEILNQTDDDQQKIEALTFLIHLLDFGNEYIQRKFYNLLKEENVKQQFLVFLRRFFLTDLDIRIKELELAESDNTQYKLLCLKVLQLLQALCENVNMDFQRFLVQQYDDDSYQANINIVNEVASLLADLLEKGQKVFYKLQEIYRQALESLVEFSTGYVENKKELCKNTRLFTLLNSILQKQELQSFCQLYEENKMILKERQQVNQSLDDDIMMDARGIGSDEGKKNYALYQTLQSFIKLLLLLTQGRADLQSLEFIKDTVNITFLIRIAKSIYEERIKPKQRNIILDNICDESETGNHRYCTNSLCHFGLRTDEDNMLIQTGFNIFIICLKLSEHFSDDSQLELFKFDEEQEEQQDLLDLDDFQVEELQKKKKISNKQILPLNQRSQFDYNQDEVDGLLVKDESKFNDLSFKNIYLNIKNNKNYQFTRVQRFFKFYRKFTGRIEIQNENYQLEKVYFQKPFVCNFITPNIKQHLIYEIDRETDEDRMFGLIEFSEFYQVQMRHSQQINNRKAMHFGAVYWRLLKDISFILCLIIVVLLIFMHDTVINSKIGSNTQAPEDQNITSGETFVSYLNNIITIVQLVLNLIIVFFCAIERYPISITYNRGQTNAKRVQILKKEAGFQISWLTMKYYSLIGYFESKFQEDQVNESVIKRLILVIFFDFDNFYNICIFGLTVYAFFNPYIYAILLLDIIKRSEDLQNIIKSITSNGQNLAIFSFLGLIGLLIYAIIAFSNFDQMFDDENGVYGNTFILAVTSTINFGLRNGGGLGESLTSYPDAYEDPALYWGRYFFDFTFFIIFNILFIQIIFGIILDTFGELRDERQALVKEIEGKCFICSQDKNDIDTKGTKGWHYHIYLEHNVYHMLYYIIYIKNKDPNDCNSLEKYLKKCIQEKKTKFFPFGRALQIEEQEGEEDQIDQE</sequence>
<protein>
    <recommendedName>
        <fullName evidence="11">MIR domain protein</fullName>
    </recommendedName>
</protein>
<reference evidence="9" key="1">
    <citation type="submission" date="2021-01" db="EMBL/GenBank/DDBJ databases">
        <authorList>
            <consortium name="Genoscope - CEA"/>
            <person name="William W."/>
        </authorList>
    </citation>
    <scope>NUCLEOTIDE SEQUENCE</scope>
</reference>
<evidence type="ECO:0000256" key="2">
    <source>
        <dbReference type="ARBA" id="ARBA00022692"/>
    </source>
</evidence>
<feature type="transmembrane region" description="Helical" evidence="5">
    <location>
        <begin position="2997"/>
        <end position="3020"/>
    </location>
</feature>
<evidence type="ECO:0000256" key="4">
    <source>
        <dbReference type="ARBA" id="ARBA00023136"/>
    </source>
</evidence>
<dbReference type="PANTHER" id="PTHR45816:SF4">
    <property type="entry name" value="RYR_IP3R HOMOLOGY ASSOCIATED DOMAIN-CONTAINING PROTEIN"/>
    <property type="match status" value="1"/>
</dbReference>
<dbReference type="GO" id="GO:0005216">
    <property type="term" value="F:monoatomic ion channel activity"/>
    <property type="evidence" value="ECO:0007669"/>
    <property type="project" value="InterPro"/>
</dbReference>
<dbReference type="GO" id="GO:0006816">
    <property type="term" value="P:calcium ion transport"/>
    <property type="evidence" value="ECO:0007669"/>
    <property type="project" value="InterPro"/>
</dbReference>
<feature type="domain" description="RyR/IP3R Homology associated" evidence="7">
    <location>
        <begin position="2284"/>
        <end position="2387"/>
    </location>
</feature>
<dbReference type="InterPro" id="IPR014821">
    <property type="entry name" value="Ins145_P3_rcpt"/>
</dbReference>
<dbReference type="EMBL" id="CAJJDO010000037">
    <property type="protein sequence ID" value="CAD8162068.1"/>
    <property type="molecule type" value="Genomic_DNA"/>
</dbReference>
<feature type="transmembrane region" description="Helical" evidence="5">
    <location>
        <begin position="2780"/>
        <end position="2802"/>
    </location>
</feature>
<evidence type="ECO:0000256" key="5">
    <source>
        <dbReference type="SAM" id="Phobius"/>
    </source>
</evidence>
<dbReference type="Pfam" id="PF00520">
    <property type="entry name" value="Ion_trans"/>
    <property type="match status" value="1"/>
</dbReference>
<evidence type="ECO:0000259" key="6">
    <source>
        <dbReference type="Pfam" id="PF00520"/>
    </source>
</evidence>
<dbReference type="Pfam" id="PF08454">
    <property type="entry name" value="RIH_assoc"/>
    <property type="match status" value="1"/>
</dbReference>
<evidence type="ECO:0000256" key="1">
    <source>
        <dbReference type="ARBA" id="ARBA00004141"/>
    </source>
</evidence>
<evidence type="ECO:0000259" key="8">
    <source>
        <dbReference type="Pfam" id="PF08709"/>
    </source>
</evidence>
<evidence type="ECO:0000313" key="9">
    <source>
        <dbReference type="EMBL" id="CAD8162068.1"/>
    </source>
</evidence>
<dbReference type="PANTHER" id="PTHR45816">
    <property type="entry name" value="MIR DOMAIN-CONTAINING PROTEIN"/>
    <property type="match status" value="1"/>
</dbReference>
<keyword evidence="2 5" id="KW-0812">Transmembrane</keyword>
<comment type="subcellular location">
    <subcellularLocation>
        <location evidence="1">Membrane</location>
        <topology evidence="1">Multi-pass membrane protein</topology>
    </subcellularLocation>
</comment>
<comment type="caution">
    <text evidence="9">The sequence shown here is derived from an EMBL/GenBank/DDBJ whole genome shotgun (WGS) entry which is preliminary data.</text>
</comment>
<evidence type="ECO:0000259" key="7">
    <source>
        <dbReference type="Pfam" id="PF08454"/>
    </source>
</evidence>
<dbReference type="GO" id="GO:0016020">
    <property type="term" value="C:membrane"/>
    <property type="evidence" value="ECO:0007669"/>
    <property type="project" value="UniProtKB-SubCell"/>
</dbReference>
<keyword evidence="3 5" id="KW-1133">Transmembrane helix</keyword>
<proteinExistence type="predicted"/>